<evidence type="ECO:0000313" key="2">
    <source>
        <dbReference type="EMBL" id="MCK8480249.1"/>
    </source>
</evidence>
<organism evidence="2 3">
    <name type="scientific">Psychroserpens algicola</name>
    <dbReference type="NCBI Taxonomy" id="1719034"/>
    <lineage>
        <taxon>Bacteria</taxon>
        <taxon>Pseudomonadati</taxon>
        <taxon>Bacteroidota</taxon>
        <taxon>Flavobacteriia</taxon>
        <taxon>Flavobacteriales</taxon>
        <taxon>Flavobacteriaceae</taxon>
        <taxon>Psychroserpens</taxon>
    </lineage>
</organism>
<feature type="signal peptide" evidence="1">
    <location>
        <begin position="1"/>
        <end position="26"/>
    </location>
</feature>
<dbReference type="Proteomes" id="UP001203687">
    <property type="component" value="Unassembled WGS sequence"/>
</dbReference>
<dbReference type="RefSeq" id="WP_235989258.1">
    <property type="nucleotide sequence ID" value="NZ_JACNMJ010000001.1"/>
</dbReference>
<evidence type="ECO:0000256" key="1">
    <source>
        <dbReference type="SAM" id="SignalP"/>
    </source>
</evidence>
<feature type="chain" id="PRO_5046466885" evidence="1">
    <location>
        <begin position="27"/>
        <end position="100"/>
    </location>
</feature>
<reference evidence="2" key="1">
    <citation type="submission" date="2022-04" db="EMBL/GenBank/DDBJ databases">
        <authorList>
            <person name="Ren T."/>
        </authorList>
    </citation>
    <scope>NUCLEOTIDE SEQUENCE</scope>
    <source>
        <strain evidence="2">F63249</strain>
    </source>
</reference>
<evidence type="ECO:0000313" key="3">
    <source>
        <dbReference type="Proteomes" id="UP001203687"/>
    </source>
</evidence>
<keyword evidence="1" id="KW-0732">Signal</keyword>
<protein>
    <submittedName>
        <fullName evidence="2">Uncharacterized protein</fullName>
    </submittedName>
</protein>
<sequence>MKSKLSAIFFLLIFSALITAPSILVAIDDSIDITCFYTITEEEEESGHQISKEGKVFYQESTNMINYLKGFEKNRQQAYYFKNYPKPHLNLISPPPEFIL</sequence>
<accession>A0ABT0H879</accession>
<name>A0ABT0H879_9FLAO</name>
<gene>
    <name evidence="2" type="ORF">MUY34_06425</name>
</gene>
<keyword evidence="3" id="KW-1185">Reference proteome</keyword>
<proteinExistence type="predicted"/>
<comment type="caution">
    <text evidence="2">The sequence shown here is derived from an EMBL/GenBank/DDBJ whole genome shotgun (WGS) entry which is preliminary data.</text>
</comment>
<dbReference type="EMBL" id="JALPQF010000005">
    <property type="protein sequence ID" value="MCK8480249.1"/>
    <property type="molecule type" value="Genomic_DNA"/>
</dbReference>